<dbReference type="Proteomes" id="UP000192796">
    <property type="component" value="Unassembled WGS sequence"/>
</dbReference>
<dbReference type="Gene3D" id="3.55.50.30">
    <property type="match status" value="1"/>
</dbReference>
<comment type="caution">
    <text evidence="10">The sequence shown here is derived from an EMBL/GenBank/DDBJ whole genome shotgun (WGS) entry which is preliminary data.</text>
</comment>
<gene>
    <name evidence="10" type="ORF">A3860_35655</name>
</gene>
<dbReference type="SUPFAM" id="SSF49464">
    <property type="entry name" value="Carboxypeptidase regulatory domain-like"/>
    <property type="match status" value="1"/>
</dbReference>
<dbReference type="InterPro" id="IPR008969">
    <property type="entry name" value="CarboxyPept-like_regulatory"/>
</dbReference>
<protein>
    <recommendedName>
        <fullName evidence="9">Secretin/TonB short N-terminal domain-containing protein</fullName>
    </recommendedName>
</protein>
<comment type="subcellular location">
    <subcellularLocation>
        <location evidence="1 7">Cell outer membrane</location>
        <topology evidence="1 7">Multi-pass membrane protein</topology>
    </subcellularLocation>
</comment>
<keyword evidence="11" id="KW-1185">Reference proteome</keyword>
<evidence type="ECO:0000256" key="2">
    <source>
        <dbReference type="ARBA" id="ARBA00022448"/>
    </source>
</evidence>
<reference evidence="10 11" key="1">
    <citation type="submission" date="2016-03" db="EMBL/GenBank/DDBJ databases">
        <title>Niastella vici sp. nov., isolated from farmland soil.</title>
        <authorList>
            <person name="Chen L."/>
            <person name="Wang D."/>
            <person name="Yang S."/>
            <person name="Wang G."/>
        </authorList>
    </citation>
    <scope>NUCLEOTIDE SEQUENCE [LARGE SCALE GENOMIC DNA]</scope>
    <source>
        <strain evidence="10 11">DJ57</strain>
    </source>
</reference>
<dbReference type="Gene3D" id="2.60.40.1120">
    <property type="entry name" value="Carboxypeptidase-like, regulatory domain"/>
    <property type="match status" value="1"/>
</dbReference>
<keyword evidence="4 7" id="KW-0812">Transmembrane</keyword>
<dbReference type="Pfam" id="PF07715">
    <property type="entry name" value="Plug"/>
    <property type="match status" value="1"/>
</dbReference>
<dbReference type="InterPro" id="IPR039426">
    <property type="entry name" value="TonB-dep_rcpt-like"/>
</dbReference>
<keyword evidence="2 7" id="KW-0813">Transport</keyword>
<evidence type="ECO:0000313" key="11">
    <source>
        <dbReference type="Proteomes" id="UP000192796"/>
    </source>
</evidence>
<dbReference type="InterPro" id="IPR036942">
    <property type="entry name" value="Beta-barrel_TonB_sf"/>
</dbReference>
<dbReference type="SUPFAM" id="SSF56935">
    <property type="entry name" value="Porins"/>
    <property type="match status" value="1"/>
</dbReference>
<evidence type="ECO:0000259" key="9">
    <source>
        <dbReference type="SMART" id="SM00965"/>
    </source>
</evidence>
<dbReference type="EMBL" id="LVYD01000071">
    <property type="protein sequence ID" value="OQP59928.1"/>
    <property type="molecule type" value="Genomic_DNA"/>
</dbReference>
<evidence type="ECO:0000256" key="4">
    <source>
        <dbReference type="ARBA" id="ARBA00022692"/>
    </source>
</evidence>
<evidence type="ECO:0000256" key="6">
    <source>
        <dbReference type="ARBA" id="ARBA00023237"/>
    </source>
</evidence>
<feature type="chain" id="PRO_5011963659" description="Secretin/TonB short N-terminal domain-containing protein" evidence="8">
    <location>
        <begin position="18"/>
        <end position="1093"/>
    </location>
</feature>
<dbReference type="Pfam" id="PF07660">
    <property type="entry name" value="STN"/>
    <property type="match status" value="1"/>
</dbReference>
<dbReference type="PROSITE" id="PS52016">
    <property type="entry name" value="TONB_DEPENDENT_REC_3"/>
    <property type="match status" value="1"/>
</dbReference>
<dbReference type="GO" id="GO:0009279">
    <property type="term" value="C:cell outer membrane"/>
    <property type="evidence" value="ECO:0007669"/>
    <property type="project" value="UniProtKB-SubCell"/>
</dbReference>
<dbReference type="InterPro" id="IPR037066">
    <property type="entry name" value="Plug_dom_sf"/>
</dbReference>
<dbReference type="InterPro" id="IPR012910">
    <property type="entry name" value="Plug_dom"/>
</dbReference>
<dbReference type="AlphaFoldDB" id="A0A1V9FNL3"/>
<dbReference type="STRING" id="1703345.A3860_35655"/>
<dbReference type="Gene3D" id="2.40.170.20">
    <property type="entry name" value="TonB-dependent receptor, beta-barrel domain"/>
    <property type="match status" value="1"/>
</dbReference>
<feature type="domain" description="Secretin/TonB short N-terminal" evidence="9">
    <location>
        <begin position="46"/>
        <end position="97"/>
    </location>
</feature>
<evidence type="ECO:0000256" key="7">
    <source>
        <dbReference type="PROSITE-ProRule" id="PRU01360"/>
    </source>
</evidence>
<dbReference type="InterPro" id="IPR023996">
    <property type="entry name" value="TonB-dep_OMP_SusC/RagA"/>
</dbReference>
<dbReference type="InterPro" id="IPR023997">
    <property type="entry name" value="TonB-dep_OMP_SusC/RagA_CS"/>
</dbReference>
<keyword evidence="6 7" id="KW-0998">Cell outer membrane</keyword>
<evidence type="ECO:0000256" key="1">
    <source>
        <dbReference type="ARBA" id="ARBA00004571"/>
    </source>
</evidence>
<dbReference type="SMART" id="SM00965">
    <property type="entry name" value="STN"/>
    <property type="match status" value="1"/>
</dbReference>
<evidence type="ECO:0000313" key="10">
    <source>
        <dbReference type="EMBL" id="OQP59928.1"/>
    </source>
</evidence>
<keyword evidence="8" id="KW-0732">Signal</keyword>
<feature type="signal peptide" evidence="8">
    <location>
        <begin position="1"/>
        <end position="17"/>
    </location>
</feature>
<keyword evidence="3 7" id="KW-1134">Transmembrane beta strand</keyword>
<dbReference type="Pfam" id="PF13715">
    <property type="entry name" value="CarbopepD_reg_2"/>
    <property type="match status" value="1"/>
</dbReference>
<dbReference type="NCBIfam" id="TIGR04057">
    <property type="entry name" value="SusC_RagA_signa"/>
    <property type="match status" value="1"/>
</dbReference>
<organism evidence="10 11">
    <name type="scientific">Niastella vici</name>
    <dbReference type="NCBI Taxonomy" id="1703345"/>
    <lineage>
        <taxon>Bacteria</taxon>
        <taxon>Pseudomonadati</taxon>
        <taxon>Bacteroidota</taxon>
        <taxon>Chitinophagia</taxon>
        <taxon>Chitinophagales</taxon>
        <taxon>Chitinophagaceae</taxon>
        <taxon>Niastella</taxon>
    </lineage>
</organism>
<keyword evidence="5 7" id="KW-0472">Membrane</keyword>
<comment type="similarity">
    <text evidence="7">Belongs to the TonB-dependent receptor family.</text>
</comment>
<sequence length="1093" mass="120250">MKLTLAFLLAGTLFASAKGVGQNVTLHLNNASLQQTFREIQRQTGYTFLYTKQMVADAPKITVNLNNVSLADALTELLQKQGLEFSIDNKMVVLRRKVKAITMAPPAPVPTDTSGGELRGVVLNENNSPLQGATIRITTLNRSTYSNARGEFTLPKLPPGKYTIEISYVGFTDYTGTITVNGNSVNITAALKQVLSQLDEIAVVAYGTSTKRYTTGAQTAIKSQDIEKQPVTNPIAALQGRMTGVLVTNANGIPGSGISLQIRGNYSLSNRADPLYIVDGVPYPAASLVTNSVSTASGQVSPFNSINPNDIESISILKDADATAIYGSRGGNGVVLITTKKGKAGKTTFDVNACSGSSVATRVPDFLNTRQYIATRRKAFAADGITPTTSNAQDLLLWDTTAYTNFPKLIMGNTASFSNVQAAVSGGNEQTRILLSLGYHNEGSVIYGNNYDKCVSGHLNVDHYSLDKKLNINTTVSYTNDNIRTLAADPFLAIYAPPNFPHYDSTGALYWIPKDAQANTANPWSYLNKVGRNFTDNFITNMTVRYTVLPGLNAKVNTGFSKMYLTQQVIMPATAFNTVPSFAAPYKNYASFGNSSVQTYIVEPQLEYTKRAGDLSINALAGGTAQRSLTKTNYITGINYSTDDLIETISAAGSIYDKGASSREYKYMSGFSRLSLRWLNKYIVNGTFRRDGSSRFGPGKRFGNFWSIGGAYIFSEENFIRNYLPVLSFGKLRASYGITGSDQLQDYRYLETYASNYNTYNGVNGLYAYQIANPVFSWEANRKVEVAMDLGFLKDRILLSASWYRNRSDNQLVQAPLPSQTGFDYYQANLPALIQMTSLEFEGNTVTIAKKDWRWQTTFNITFPKDKLVSYPGLASSPYANTYAIGQPLKLARGYHYLTINSANGVPQFEDQNKDGSLNSTYDYINIGSLNPKFYGGFGNTVTWKGLTLDIFVQFTKQNGYNAYRAYYFPPGYKVNVPTFYVKDNWTPTNTNASQSALSTTVSNSNGPGYAYPYRYYYSDAAYSDASYWRLKNLALSYTLPKKLTGKMKVQHLRVYVQGQNLFTHTGYQGLDPETQNATPVLKTLTGGIQITL</sequence>
<name>A0A1V9FNL3_9BACT</name>
<dbReference type="InterPro" id="IPR011662">
    <property type="entry name" value="Secretin/TonB_short_N"/>
</dbReference>
<evidence type="ECO:0000256" key="5">
    <source>
        <dbReference type="ARBA" id="ARBA00023136"/>
    </source>
</evidence>
<evidence type="ECO:0000256" key="3">
    <source>
        <dbReference type="ARBA" id="ARBA00022452"/>
    </source>
</evidence>
<accession>A0A1V9FNL3</accession>
<proteinExistence type="inferred from homology"/>
<dbReference type="Gene3D" id="2.170.130.10">
    <property type="entry name" value="TonB-dependent receptor, plug domain"/>
    <property type="match status" value="1"/>
</dbReference>
<evidence type="ECO:0000256" key="8">
    <source>
        <dbReference type="SAM" id="SignalP"/>
    </source>
</evidence>
<dbReference type="NCBIfam" id="TIGR04056">
    <property type="entry name" value="OMP_RagA_SusC"/>
    <property type="match status" value="1"/>
</dbReference>